<accession>A0A5S6R134</accession>
<name>A0A5S6R134_TRIMR</name>
<evidence type="ECO:0000313" key="1">
    <source>
        <dbReference type="Proteomes" id="UP000046395"/>
    </source>
</evidence>
<proteinExistence type="predicted"/>
<reference evidence="2" key="1">
    <citation type="submission" date="2019-12" db="UniProtKB">
        <authorList>
            <consortium name="WormBaseParasite"/>
        </authorList>
    </citation>
    <scope>IDENTIFICATION</scope>
</reference>
<dbReference type="Proteomes" id="UP000046395">
    <property type="component" value="Unassembled WGS sequence"/>
</dbReference>
<evidence type="ECO:0000313" key="2">
    <source>
        <dbReference type="WBParaSite" id="TMUE_3000013019.1"/>
    </source>
</evidence>
<protein>
    <submittedName>
        <fullName evidence="2">Uncharacterized protein</fullName>
    </submittedName>
</protein>
<keyword evidence="1" id="KW-1185">Reference proteome</keyword>
<dbReference type="AlphaFoldDB" id="A0A5S6R134"/>
<sequence length="180" mass="19794">MSEGTECSSTESVELPRGLSASFEAESLSLLKLSLKEVAIPKQSDGEYSGRDFSQAGRKGDCATVARNDEKLMKCPSTPYPWKVSTPVWGGAMFNADFQLKLPLSDIESSTDDASSVFGVRPRSRYVISEEWIHETTEDFGSNCSVISGSLHLPELHRSKSVPTVPHSPLESLRRRVRSI</sequence>
<dbReference type="WBParaSite" id="TMUE_3000013019.1">
    <property type="protein sequence ID" value="TMUE_3000013019.1"/>
    <property type="gene ID" value="WBGene00287086"/>
</dbReference>
<organism evidence="1 2">
    <name type="scientific">Trichuris muris</name>
    <name type="common">Mouse whipworm</name>
    <dbReference type="NCBI Taxonomy" id="70415"/>
    <lineage>
        <taxon>Eukaryota</taxon>
        <taxon>Metazoa</taxon>
        <taxon>Ecdysozoa</taxon>
        <taxon>Nematoda</taxon>
        <taxon>Enoplea</taxon>
        <taxon>Dorylaimia</taxon>
        <taxon>Trichinellida</taxon>
        <taxon>Trichuridae</taxon>
        <taxon>Trichuris</taxon>
    </lineage>
</organism>